<dbReference type="InterPro" id="IPR036640">
    <property type="entry name" value="ABC1_TM_sf"/>
</dbReference>
<keyword evidence="2" id="KW-0479">Metal-binding</keyword>
<dbReference type="GO" id="GO:0016020">
    <property type="term" value="C:membrane"/>
    <property type="evidence" value="ECO:0007669"/>
    <property type="project" value="InterPro"/>
</dbReference>
<evidence type="ECO:0000313" key="10">
    <source>
        <dbReference type="EMBL" id="QCE07168.1"/>
    </source>
</evidence>
<accession>A0A4D6N1M0</accession>
<dbReference type="InterPro" id="IPR010666">
    <property type="entry name" value="Znf_GRF"/>
</dbReference>
<dbReference type="GO" id="GO:0008270">
    <property type="term" value="F:zinc ion binding"/>
    <property type="evidence" value="ECO:0007669"/>
    <property type="project" value="UniProtKB-KW"/>
</dbReference>
<keyword evidence="4" id="KW-0862">Zinc</keyword>
<dbReference type="Proteomes" id="UP000501690">
    <property type="component" value="Linkage Group LG9"/>
</dbReference>
<dbReference type="GO" id="GO:0005524">
    <property type="term" value="F:ATP binding"/>
    <property type="evidence" value="ECO:0007669"/>
    <property type="project" value="InterPro"/>
</dbReference>
<dbReference type="AlphaFoldDB" id="A0A4D6N1M0"/>
<name>A0A4D6N1M0_VIGUN</name>
<reference evidence="10 11" key="1">
    <citation type="submission" date="2019-04" db="EMBL/GenBank/DDBJ databases">
        <title>An improved genome assembly and genetic linkage map for asparagus bean, Vigna unguiculata ssp. sesquipedialis.</title>
        <authorList>
            <person name="Xia Q."/>
            <person name="Zhang R."/>
            <person name="Dong Y."/>
        </authorList>
    </citation>
    <scope>NUCLEOTIDE SEQUENCE [LARGE SCALE GENOMIC DNA]</scope>
    <source>
        <tissue evidence="10">Leaf</tissue>
    </source>
</reference>
<evidence type="ECO:0000256" key="6">
    <source>
        <dbReference type="ARBA" id="ARBA00023136"/>
    </source>
</evidence>
<dbReference type="PANTHER" id="PTHR33248">
    <property type="entry name" value="ZINC ION-BINDING PROTEIN"/>
    <property type="match status" value="1"/>
</dbReference>
<evidence type="ECO:0000256" key="8">
    <source>
        <dbReference type="SAM" id="Phobius"/>
    </source>
</evidence>
<keyword evidence="1 8" id="KW-0812">Transmembrane</keyword>
<dbReference type="PROSITE" id="PS51999">
    <property type="entry name" value="ZF_GRF"/>
    <property type="match status" value="1"/>
</dbReference>
<feature type="transmembrane region" description="Helical" evidence="8">
    <location>
        <begin position="252"/>
        <end position="272"/>
    </location>
</feature>
<dbReference type="EMBL" id="CP039353">
    <property type="protein sequence ID" value="QCE07168.1"/>
    <property type="molecule type" value="Genomic_DNA"/>
</dbReference>
<feature type="domain" description="GRF-type" evidence="9">
    <location>
        <begin position="173"/>
        <end position="220"/>
    </location>
</feature>
<evidence type="ECO:0000256" key="1">
    <source>
        <dbReference type="ARBA" id="ARBA00022692"/>
    </source>
</evidence>
<keyword evidence="3 7" id="KW-0863">Zinc-finger</keyword>
<gene>
    <name evidence="10" type="ORF">DEO72_LG9g2184</name>
</gene>
<evidence type="ECO:0000313" key="11">
    <source>
        <dbReference type="Proteomes" id="UP000501690"/>
    </source>
</evidence>
<keyword evidence="11" id="KW-1185">Reference proteome</keyword>
<evidence type="ECO:0000259" key="9">
    <source>
        <dbReference type="PROSITE" id="PS51999"/>
    </source>
</evidence>
<evidence type="ECO:0000256" key="4">
    <source>
        <dbReference type="ARBA" id="ARBA00022833"/>
    </source>
</evidence>
<dbReference type="Gene3D" id="1.20.1560.10">
    <property type="entry name" value="ABC transporter type 1, transmembrane domain"/>
    <property type="match status" value="1"/>
</dbReference>
<evidence type="ECO:0000256" key="5">
    <source>
        <dbReference type="ARBA" id="ARBA00022989"/>
    </source>
</evidence>
<keyword evidence="6 8" id="KW-0472">Membrane</keyword>
<evidence type="ECO:0000256" key="2">
    <source>
        <dbReference type="ARBA" id="ARBA00022723"/>
    </source>
</evidence>
<keyword evidence="5 8" id="KW-1133">Transmembrane helix</keyword>
<organism evidence="10 11">
    <name type="scientific">Vigna unguiculata</name>
    <name type="common">Cowpea</name>
    <dbReference type="NCBI Taxonomy" id="3917"/>
    <lineage>
        <taxon>Eukaryota</taxon>
        <taxon>Viridiplantae</taxon>
        <taxon>Streptophyta</taxon>
        <taxon>Embryophyta</taxon>
        <taxon>Tracheophyta</taxon>
        <taxon>Spermatophyta</taxon>
        <taxon>Magnoliopsida</taxon>
        <taxon>eudicotyledons</taxon>
        <taxon>Gunneridae</taxon>
        <taxon>Pentapetalae</taxon>
        <taxon>rosids</taxon>
        <taxon>fabids</taxon>
        <taxon>Fabales</taxon>
        <taxon>Fabaceae</taxon>
        <taxon>Papilionoideae</taxon>
        <taxon>50 kb inversion clade</taxon>
        <taxon>NPAAA clade</taxon>
        <taxon>indigoferoid/millettioid clade</taxon>
        <taxon>Phaseoleae</taxon>
        <taxon>Vigna</taxon>
    </lineage>
</organism>
<protein>
    <recommendedName>
        <fullName evidence="9">GRF-type domain-containing protein</fullName>
    </recommendedName>
</protein>
<evidence type="ECO:0000256" key="3">
    <source>
        <dbReference type="ARBA" id="ARBA00022771"/>
    </source>
</evidence>
<dbReference type="Pfam" id="PF06839">
    <property type="entry name" value="Zn_ribbon_GRF"/>
    <property type="match status" value="1"/>
</dbReference>
<evidence type="ECO:0000256" key="7">
    <source>
        <dbReference type="PROSITE-ProRule" id="PRU01343"/>
    </source>
</evidence>
<proteinExistence type="predicted"/>
<sequence>MEVGWFDEAENSSGALSARLLADAALDHYCFHCILADDVSYSCPDSFFGINIYLKIKLLNEFSADVKMMYEEASQVANDTVGSIRTVASFCRIMKMFQMEIDLGKKLGFERCEAKLWPIQLFHSIQCAIRNWRLRGMSHHHSSSSSCCNSWVQQSYGGSHIRGSKGMGLIPICKCGEVAVLRVARTLKNNGRQFWDCSKFKCAACSDNVWCNYFKWCDEEFCDERDGIIAQQRMKISELEISVRAMKKTNQFVLRLVFVVVVIFVVMLPIMFKIQCL</sequence>